<organism evidence="2 3">
    <name type="scientific">Acidiferrobacter thiooxydans</name>
    <dbReference type="NCBI Taxonomy" id="163359"/>
    <lineage>
        <taxon>Bacteria</taxon>
        <taxon>Pseudomonadati</taxon>
        <taxon>Pseudomonadota</taxon>
        <taxon>Gammaproteobacteria</taxon>
        <taxon>Acidiferrobacterales</taxon>
        <taxon>Acidiferrobacteraceae</taxon>
        <taxon>Acidiferrobacter</taxon>
    </lineage>
</organism>
<evidence type="ECO:0000313" key="3">
    <source>
        <dbReference type="Proteomes" id="UP000253250"/>
    </source>
</evidence>
<protein>
    <recommendedName>
        <fullName evidence="1">HEPN domain-containing protein</fullName>
    </recommendedName>
</protein>
<dbReference type="Pfam" id="PF05168">
    <property type="entry name" value="HEPN"/>
    <property type="match status" value="1"/>
</dbReference>
<dbReference type="EMBL" id="PSYR01000001">
    <property type="protein sequence ID" value="RCN58295.1"/>
    <property type="molecule type" value="Genomic_DNA"/>
</dbReference>
<accession>A0A368HJU9</accession>
<dbReference type="RefSeq" id="WP_114282108.1">
    <property type="nucleotide sequence ID" value="NZ_PSYR01000001.1"/>
</dbReference>
<evidence type="ECO:0000259" key="1">
    <source>
        <dbReference type="PROSITE" id="PS50910"/>
    </source>
</evidence>
<name>A0A368HJU9_9GAMM</name>
<comment type="caution">
    <text evidence="2">The sequence shown here is derived from an EMBL/GenBank/DDBJ whole genome shotgun (WGS) entry which is preliminary data.</text>
</comment>
<dbReference type="Proteomes" id="UP000253250">
    <property type="component" value="Unassembled WGS sequence"/>
</dbReference>
<dbReference type="SUPFAM" id="SSF81593">
    <property type="entry name" value="Nucleotidyltransferase substrate binding subunit/domain"/>
    <property type="match status" value="1"/>
</dbReference>
<dbReference type="Gene3D" id="1.20.120.330">
    <property type="entry name" value="Nucleotidyltransferases domain 2"/>
    <property type="match status" value="1"/>
</dbReference>
<sequence>MSVDADLAQAMRWFNTARGDLDTARALLGLQRYAPACFHAQQAAEKGFKGLLVATGRLPKTHSIAQLLRELPEDAGRCLRLAAAARLDKLYIATRYPDALPEGTDIGEAYDAKDAQDAIDVAEGTLAVLQQWGAELGVPTP</sequence>
<proteinExistence type="predicted"/>
<dbReference type="PROSITE" id="PS50910">
    <property type="entry name" value="HEPN"/>
    <property type="match status" value="1"/>
</dbReference>
<gene>
    <name evidence="2" type="ORF">C4900_00390</name>
</gene>
<evidence type="ECO:0000313" key="2">
    <source>
        <dbReference type="EMBL" id="RCN58295.1"/>
    </source>
</evidence>
<reference evidence="2 3" key="1">
    <citation type="submission" date="2018-02" db="EMBL/GenBank/DDBJ databases">
        <title>Insights into the biology of acidophilic members of the Acidiferrobacteraceae family derived from comparative genomic analyses.</title>
        <authorList>
            <person name="Issotta F."/>
            <person name="Thyssen C."/>
            <person name="Mena C."/>
            <person name="Moya A."/>
            <person name="Bellenberg S."/>
            <person name="Sproer C."/>
            <person name="Covarrubias P.C."/>
            <person name="Sand W."/>
            <person name="Quatrini R."/>
            <person name="Vera M."/>
        </authorList>
    </citation>
    <scope>NUCLEOTIDE SEQUENCE [LARGE SCALE GENOMIC DNA]</scope>
    <source>
        <strain evidence="3">m-1</strain>
    </source>
</reference>
<dbReference type="OrthoDB" id="9810875at2"/>
<dbReference type="InterPro" id="IPR007842">
    <property type="entry name" value="HEPN_dom"/>
</dbReference>
<dbReference type="AlphaFoldDB" id="A0A368HJU9"/>
<feature type="domain" description="HEPN" evidence="1">
    <location>
        <begin position="14"/>
        <end position="125"/>
    </location>
</feature>
<dbReference type="SMART" id="SM00748">
    <property type="entry name" value="HEPN"/>
    <property type="match status" value="1"/>
</dbReference>
<keyword evidence="3" id="KW-1185">Reference proteome</keyword>